<keyword evidence="2" id="KW-1185">Reference proteome</keyword>
<dbReference type="Proteomes" id="UP001177021">
    <property type="component" value="Unassembled WGS sequence"/>
</dbReference>
<evidence type="ECO:0000313" key="1">
    <source>
        <dbReference type="EMBL" id="CAJ2665276.1"/>
    </source>
</evidence>
<comment type="caution">
    <text evidence="1">The sequence shown here is derived from an EMBL/GenBank/DDBJ whole genome shotgun (WGS) entry which is preliminary data.</text>
</comment>
<evidence type="ECO:0000313" key="2">
    <source>
        <dbReference type="Proteomes" id="UP001177021"/>
    </source>
</evidence>
<accession>A0ACB0L7K7</accession>
<proteinExistence type="predicted"/>
<gene>
    <name evidence="1" type="ORF">MILVUS5_LOCUS30283</name>
</gene>
<reference evidence="1" key="1">
    <citation type="submission" date="2023-10" db="EMBL/GenBank/DDBJ databases">
        <authorList>
            <person name="Rodriguez Cubillos JULIANA M."/>
            <person name="De Vega J."/>
        </authorList>
    </citation>
    <scope>NUCLEOTIDE SEQUENCE</scope>
</reference>
<dbReference type="EMBL" id="CASHSV030000513">
    <property type="protein sequence ID" value="CAJ2665276.1"/>
    <property type="molecule type" value="Genomic_DNA"/>
</dbReference>
<name>A0ACB0L7K7_TRIPR</name>
<organism evidence="1 2">
    <name type="scientific">Trifolium pratense</name>
    <name type="common">Red clover</name>
    <dbReference type="NCBI Taxonomy" id="57577"/>
    <lineage>
        <taxon>Eukaryota</taxon>
        <taxon>Viridiplantae</taxon>
        <taxon>Streptophyta</taxon>
        <taxon>Embryophyta</taxon>
        <taxon>Tracheophyta</taxon>
        <taxon>Spermatophyta</taxon>
        <taxon>Magnoliopsida</taxon>
        <taxon>eudicotyledons</taxon>
        <taxon>Gunneridae</taxon>
        <taxon>Pentapetalae</taxon>
        <taxon>rosids</taxon>
        <taxon>fabids</taxon>
        <taxon>Fabales</taxon>
        <taxon>Fabaceae</taxon>
        <taxon>Papilionoideae</taxon>
        <taxon>50 kb inversion clade</taxon>
        <taxon>NPAAA clade</taxon>
        <taxon>Hologalegina</taxon>
        <taxon>IRL clade</taxon>
        <taxon>Trifolieae</taxon>
        <taxon>Trifolium</taxon>
    </lineage>
</organism>
<protein>
    <submittedName>
        <fullName evidence="1">Uncharacterized protein</fullName>
    </submittedName>
</protein>
<sequence length="1136" mass="128870">MLQENREVVNIFPAVMQPTDPTVLHPASPFMGGVPTILRPPAPAMGASDSPQILGSPNRPLEANGKEENVCSTIHGEEDEVALETQNLEDENMWEDIHNNAITFSIALGVNKWYCTGLYASPTPTIRANFWHYLCNLKETISGPWFLIGDFNEIIAPSEQRGGIFTQSRADGLISVMDNCDLVDLNSVGGKFTWHRNCRGERSIAKKLDRGMANLQWRLIFPEAYLETLCRSNSDHNPIILRCGGLPIARGTRPFRFEAAWMSHSDYENVVESAWTKEREDSILQEEALKFFKNLFSPATGSSHSHSFDVKYTPKFDSVQASALTQEVTKEEVYQALNQMHPLKSPGPDGFQGVFFRRYWHIMGEDIYTMINQAFSTGHFNPSLDETLICLIPKVDCPNNFKEFRPISLCNTLYKLITKVLVNRLRPMLDSIIGPFQSNFLPGRGTCDNAIILQEIIHSMRKSKSKKGDVAYKIDLEKAYDNVDWSYLRSCLRDFGFPPITIKLIMHCVSSSSLSLIWNGNRLLNFSPTRGLRQGDPLSPYLFVICMEKLSLAIVEAVQDNCWKPIRVSKNGPCFSHLFFADDVLLFSKATCSQGRLMANLFNNFNQMTRNFIWKGSSNKGIHLVGWSSITQTKSDGGLGIRLAREANTAMLGKLVWDIQQNSPKPWVLMLRSKYLQHQPFINAPTQPGSPIWNSISKAKMILADGFKYRVSDGSSLFWYSPWLSHKLLGTEVDYVAIQDSQIRIKDIYFNDSWHLNLLYTPLSSEMKERITSTKFILNNGTIDCFIWQGNIDGIYNASSGYKWLLQQKYNVPSIQSWNWIWKLQAPEKNKFLIWCACHHSIPTMYMLHHRNMTSSSICTRCSNNEETVIHCLRDCTTARRIWEALGYSNISFFSSNNLESWLKIHSYGPAANLFLAGLWWNWRARNIVCVRNEPIHMYQILIEVRKLASLMLSCFSIVPSALKPPRWVTWHPSRDVGFVLNVDGSCLGDSGRAGFGGLIREGDGSWIIGFSGFLGISNNTFAELMAVFHGLKIARERGYRRIHCYSDSQTMVDAISKDLNSFHRYAAVIASIKDLLQLDWEVRLSHSLREGNAGADFLAKIGSANDDKLTFWESPPVEMESILQSDALRVLHPRS</sequence>